<reference evidence="1" key="1">
    <citation type="journal article" date="2021" name="Proc. Natl. Acad. Sci. U.S.A.">
        <title>A Catalog of Tens of Thousands of Viruses from Human Metagenomes Reveals Hidden Associations with Chronic Diseases.</title>
        <authorList>
            <person name="Tisza M.J."/>
            <person name="Buck C.B."/>
        </authorList>
    </citation>
    <scope>NUCLEOTIDE SEQUENCE</scope>
    <source>
        <strain evidence="1">CtPSW2</strain>
    </source>
</reference>
<dbReference type="InterPro" id="IPR009225">
    <property type="entry name" value="Phage_head_completion_GpL"/>
</dbReference>
<protein>
    <submittedName>
        <fullName evidence="1">Head completion protein</fullName>
    </submittedName>
</protein>
<sequence length="158" mass="18105">MTGFNFNIAAPTNTQTIDKQHIESGEFWPVIDLDELRRDMRIDTTITPDRLFDTAINAVAYVNDQLKDIIAIVPLAQHISQTDPRRINGEPLANIRYRRAVYSYTKALLLEIYNDYDSTGKTAARSDAKQETAEDYRREGHHAIAELLKKPRIDCELI</sequence>
<dbReference type="GO" id="GO:0019069">
    <property type="term" value="P:viral capsid assembly"/>
    <property type="evidence" value="ECO:0007669"/>
    <property type="project" value="InterPro"/>
</dbReference>
<name>A0A8S5MP27_9CAUD</name>
<proteinExistence type="predicted"/>
<accession>A0A8S5MP27</accession>
<organism evidence="1">
    <name type="scientific">Myoviridae sp. ctPSW2</name>
    <dbReference type="NCBI Taxonomy" id="2826648"/>
    <lineage>
        <taxon>Viruses</taxon>
        <taxon>Duplodnaviria</taxon>
        <taxon>Heunggongvirae</taxon>
        <taxon>Uroviricota</taxon>
        <taxon>Caudoviricetes</taxon>
    </lineage>
</organism>
<evidence type="ECO:0000313" key="1">
    <source>
        <dbReference type="EMBL" id="DAD83683.1"/>
    </source>
</evidence>
<dbReference type="Pfam" id="PF05926">
    <property type="entry name" value="Phage_GPL"/>
    <property type="match status" value="1"/>
</dbReference>
<dbReference type="EMBL" id="BK014940">
    <property type="protein sequence ID" value="DAD83683.1"/>
    <property type="molecule type" value="Genomic_DNA"/>
</dbReference>